<feature type="transmembrane region" description="Helical" evidence="1">
    <location>
        <begin position="57"/>
        <end position="81"/>
    </location>
</feature>
<keyword evidence="1" id="KW-0472">Membrane</keyword>
<evidence type="ECO:0000313" key="2">
    <source>
        <dbReference type="EMBL" id="CAG8545586.1"/>
    </source>
</evidence>
<proteinExistence type="predicted"/>
<name>A0A9N9FNH4_9GLOM</name>
<reference evidence="2" key="1">
    <citation type="submission" date="2021-06" db="EMBL/GenBank/DDBJ databases">
        <authorList>
            <person name="Kallberg Y."/>
            <person name="Tangrot J."/>
            <person name="Rosling A."/>
        </authorList>
    </citation>
    <scope>NUCLEOTIDE SEQUENCE</scope>
    <source>
        <strain evidence="2">AZ414A</strain>
    </source>
</reference>
<gene>
    <name evidence="2" type="ORF">DEBURN_LOCUS6838</name>
</gene>
<comment type="caution">
    <text evidence="2">The sequence shown here is derived from an EMBL/GenBank/DDBJ whole genome shotgun (WGS) entry which is preliminary data.</text>
</comment>
<sequence length="232" mass="26461">MTQLDHPHLSSPVPSDAPPSYDDVISSYSNLPNTNIRFQPRKKSFFSPLEEGRNWAAMAYLILWDLPYACFCFGWVIGSFIGGFCSLIFPPVGYVILLFSVYSWRMLARLEIAILNSISSPSDIALSTHTPLPSITRVSPQILFSNMNQYHHVIPSGRFEYLFSLLKDRFTIRAVIYFVFTKLLISIIVFTLAITLFALGISFMLCLLPFCLRMSRLLVKLEARMVRKCLLD</sequence>
<dbReference type="OrthoDB" id="2372055at2759"/>
<accession>A0A9N9FNH4</accession>
<evidence type="ECO:0000256" key="1">
    <source>
        <dbReference type="SAM" id="Phobius"/>
    </source>
</evidence>
<dbReference type="AlphaFoldDB" id="A0A9N9FNH4"/>
<protein>
    <submittedName>
        <fullName evidence="2">2101_t:CDS:1</fullName>
    </submittedName>
</protein>
<keyword evidence="1" id="KW-0812">Transmembrane</keyword>
<dbReference type="Proteomes" id="UP000789706">
    <property type="component" value="Unassembled WGS sequence"/>
</dbReference>
<dbReference type="EMBL" id="CAJVPK010000746">
    <property type="protein sequence ID" value="CAG8545586.1"/>
    <property type="molecule type" value="Genomic_DNA"/>
</dbReference>
<keyword evidence="1" id="KW-1133">Transmembrane helix</keyword>
<feature type="transmembrane region" description="Helical" evidence="1">
    <location>
        <begin position="87"/>
        <end position="104"/>
    </location>
</feature>
<organism evidence="2 3">
    <name type="scientific">Diversispora eburnea</name>
    <dbReference type="NCBI Taxonomy" id="1213867"/>
    <lineage>
        <taxon>Eukaryota</taxon>
        <taxon>Fungi</taxon>
        <taxon>Fungi incertae sedis</taxon>
        <taxon>Mucoromycota</taxon>
        <taxon>Glomeromycotina</taxon>
        <taxon>Glomeromycetes</taxon>
        <taxon>Diversisporales</taxon>
        <taxon>Diversisporaceae</taxon>
        <taxon>Diversispora</taxon>
    </lineage>
</organism>
<evidence type="ECO:0000313" key="3">
    <source>
        <dbReference type="Proteomes" id="UP000789706"/>
    </source>
</evidence>
<keyword evidence="3" id="KW-1185">Reference proteome</keyword>
<feature type="transmembrane region" description="Helical" evidence="1">
    <location>
        <begin position="174"/>
        <end position="194"/>
    </location>
</feature>